<organism evidence="1">
    <name type="scientific">Aedes albopictus</name>
    <name type="common">Asian tiger mosquito</name>
    <name type="synonym">Stegomyia albopicta</name>
    <dbReference type="NCBI Taxonomy" id="7160"/>
    <lineage>
        <taxon>Eukaryota</taxon>
        <taxon>Metazoa</taxon>
        <taxon>Ecdysozoa</taxon>
        <taxon>Arthropoda</taxon>
        <taxon>Hexapoda</taxon>
        <taxon>Insecta</taxon>
        <taxon>Pterygota</taxon>
        <taxon>Neoptera</taxon>
        <taxon>Endopterygota</taxon>
        <taxon>Diptera</taxon>
        <taxon>Nematocera</taxon>
        <taxon>Culicoidea</taxon>
        <taxon>Culicidae</taxon>
        <taxon>Culicinae</taxon>
        <taxon>Aedini</taxon>
        <taxon>Aedes</taxon>
        <taxon>Stegomyia</taxon>
    </lineage>
</organism>
<evidence type="ECO:0000313" key="1">
    <source>
        <dbReference type="EMBL" id="JAC09989.1"/>
    </source>
</evidence>
<proteinExistence type="evidence at transcript level"/>
<dbReference type="EMBL" id="GAPW01003609">
    <property type="protein sequence ID" value="JAC09989.1"/>
    <property type="molecule type" value="mRNA"/>
</dbReference>
<dbReference type="InterPro" id="IPR019651">
    <property type="entry name" value="Glutamate_DH_NAD-spec"/>
</dbReference>
<sequence>SSNIPFAGSLLVQTVRNSGRRRFVDDTQHVQSGNCSRILGSLTLRIVEVRRYGDNSVGNLDSQIGFGSFLHLDQDHRRDFLGKEALLLALVLNLQLRFTAIADNLKWPVLHIRLHGRVIELATDQAFGIENGVVWIHGHLILGGIADQTLAIGEGHIGRRGTIALIVGNDVHLAMLEHSDAGVRGAQIDTDGWSLGHDSNFFSTVSVHNPVSPLINSRGILQWIKQKNRQLKLRSLKGSVVFLNKTILICY</sequence>
<reference evidence="1" key="1">
    <citation type="journal article" date="2014" name="PLoS Negl. Trop. Dis.">
        <title>Identification and characterization of seminal fluid proteins in the Asian tiger mosquito, Aedes albopictus.</title>
        <authorList>
            <person name="Boes K.E."/>
            <person name="Ribeiro J.M."/>
            <person name="Wong A."/>
            <person name="Harrington L.C."/>
            <person name="Wolfner M.F."/>
            <person name="Sirot L.K."/>
        </authorList>
    </citation>
    <scope>NUCLEOTIDE SEQUENCE</scope>
    <source>
        <tissue evidence="1">Reproductive organs</tissue>
    </source>
</reference>
<dbReference type="AlphaFoldDB" id="A0A023ENK2"/>
<protein>
    <submittedName>
        <fullName evidence="1">Putative translation:supp aedes004130-pa protein:supp aedes004130</fullName>
    </submittedName>
</protein>
<name>A0A023ENK2_AEDAL</name>
<accession>A0A023ENK2</accession>
<feature type="non-terminal residue" evidence="1">
    <location>
        <position position="1"/>
    </location>
</feature>
<dbReference type="Pfam" id="PF10712">
    <property type="entry name" value="NAD-GH"/>
    <property type="match status" value="1"/>
</dbReference>